<keyword evidence="6" id="KW-1185">Reference proteome</keyword>
<dbReference type="SUPFAM" id="SSF47413">
    <property type="entry name" value="lambda repressor-like DNA-binding domains"/>
    <property type="match status" value="1"/>
</dbReference>
<dbReference type="InterPro" id="IPR028082">
    <property type="entry name" value="Peripla_BP_I"/>
</dbReference>
<evidence type="ECO:0000259" key="4">
    <source>
        <dbReference type="PROSITE" id="PS50932"/>
    </source>
</evidence>
<dbReference type="Gene3D" id="3.40.50.2300">
    <property type="match status" value="2"/>
</dbReference>
<dbReference type="CDD" id="cd01392">
    <property type="entry name" value="HTH_LacI"/>
    <property type="match status" value="1"/>
</dbReference>
<name>A0ABT7YU19_9ACTN</name>
<reference evidence="5" key="1">
    <citation type="submission" date="2023-06" db="EMBL/GenBank/DDBJ databases">
        <title>Gycomyces niveus sp.nov., a novel actinomycete isolated from soil in Shouguang.</title>
        <authorList>
            <person name="Yang X."/>
            <person name="Zhao J."/>
        </authorList>
    </citation>
    <scope>NUCLEOTIDE SEQUENCE</scope>
    <source>
        <strain evidence="5">NEAU C2</strain>
    </source>
</reference>
<dbReference type="InterPro" id="IPR046335">
    <property type="entry name" value="LacI/GalR-like_sensor"/>
</dbReference>
<gene>
    <name evidence="5" type="ORF">QWI33_20350</name>
</gene>
<dbReference type="EMBL" id="JAUEMJ010000006">
    <property type="protein sequence ID" value="MDN3242085.1"/>
    <property type="molecule type" value="Genomic_DNA"/>
</dbReference>
<dbReference type="Proteomes" id="UP001171902">
    <property type="component" value="Unassembled WGS sequence"/>
</dbReference>
<accession>A0ABT7YU19</accession>
<evidence type="ECO:0000256" key="3">
    <source>
        <dbReference type="ARBA" id="ARBA00023163"/>
    </source>
</evidence>
<keyword evidence="2 5" id="KW-0238">DNA-binding</keyword>
<keyword evidence="3" id="KW-0804">Transcription</keyword>
<feature type="domain" description="HTH lacI-type" evidence="4">
    <location>
        <begin position="5"/>
        <end position="59"/>
    </location>
</feature>
<organism evidence="5 6">
    <name type="scientific">Glycomyces tritici</name>
    <dbReference type="NCBI Taxonomy" id="2665176"/>
    <lineage>
        <taxon>Bacteria</taxon>
        <taxon>Bacillati</taxon>
        <taxon>Actinomycetota</taxon>
        <taxon>Actinomycetes</taxon>
        <taxon>Glycomycetales</taxon>
        <taxon>Glycomycetaceae</taxon>
        <taxon>Glycomyces</taxon>
    </lineage>
</organism>
<evidence type="ECO:0000256" key="2">
    <source>
        <dbReference type="ARBA" id="ARBA00023125"/>
    </source>
</evidence>
<dbReference type="PANTHER" id="PTHR30146:SF155">
    <property type="entry name" value="ALANINE RACEMASE"/>
    <property type="match status" value="1"/>
</dbReference>
<dbReference type="Gene3D" id="1.10.260.40">
    <property type="entry name" value="lambda repressor-like DNA-binding domains"/>
    <property type="match status" value="1"/>
</dbReference>
<proteinExistence type="predicted"/>
<dbReference type="SMART" id="SM00354">
    <property type="entry name" value="HTH_LACI"/>
    <property type="match status" value="1"/>
</dbReference>
<evidence type="ECO:0000313" key="6">
    <source>
        <dbReference type="Proteomes" id="UP001171902"/>
    </source>
</evidence>
<keyword evidence="1" id="KW-0805">Transcription regulation</keyword>
<comment type="caution">
    <text evidence="5">The sequence shown here is derived from an EMBL/GenBank/DDBJ whole genome shotgun (WGS) entry which is preliminary data.</text>
</comment>
<protein>
    <submittedName>
        <fullName evidence="5">LacI family DNA-binding transcriptional regulator</fullName>
    </submittedName>
</protein>
<sequence>MGKRPTSHDVARLAGVSQSTVSFVFTGRNGISTATREKVLRAAGELNYRPNLAARTMRTQRTGRLAIVIPVPGLNPLGALLEGAVATAREAGYTVEVVNLAREADEHAQEVDALINSFEYEGVLSFSPLPTPRLSSGESAPAFLALTEFDEELHATGAFSDARPVVEMMEQLASLGHRRFLHIAGPVDYPAAVARRDAYLATVDRLGLESVGVVGGNWSGVHAGECVRALPDDVPPLAIIAANDVLAAGALRASLQRGWSVPGDVSVTGWDDMPLSIHFIPSLTTVFQDRQRLGAYSMRRLIAAIRGDDAPAPEVDLQTVVWRESVAPPRER</sequence>
<dbReference type="InterPro" id="IPR010982">
    <property type="entry name" value="Lambda_DNA-bd_dom_sf"/>
</dbReference>
<evidence type="ECO:0000256" key="1">
    <source>
        <dbReference type="ARBA" id="ARBA00023015"/>
    </source>
</evidence>
<dbReference type="InterPro" id="IPR000843">
    <property type="entry name" value="HTH_LacI"/>
</dbReference>
<dbReference type="Pfam" id="PF13377">
    <property type="entry name" value="Peripla_BP_3"/>
    <property type="match status" value="1"/>
</dbReference>
<dbReference type="SUPFAM" id="SSF53822">
    <property type="entry name" value="Periplasmic binding protein-like I"/>
    <property type="match status" value="1"/>
</dbReference>
<dbReference type="GO" id="GO:0003677">
    <property type="term" value="F:DNA binding"/>
    <property type="evidence" value="ECO:0007669"/>
    <property type="project" value="UniProtKB-KW"/>
</dbReference>
<dbReference type="PROSITE" id="PS50932">
    <property type="entry name" value="HTH_LACI_2"/>
    <property type="match status" value="1"/>
</dbReference>
<dbReference type="Pfam" id="PF00356">
    <property type="entry name" value="LacI"/>
    <property type="match status" value="1"/>
</dbReference>
<dbReference type="RefSeq" id="WP_289958985.1">
    <property type="nucleotide sequence ID" value="NZ_JAUEMJ010000006.1"/>
</dbReference>
<dbReference type="PANTHER" id="PTHR30146">
    <property type="entry name" value="LACI-RELATED TRANSCRIPTIONAL REPRESSOR"/>
    <property type="match status" value="1"/>
</dbReference>
<evidence type="ECO:0000313" key="5">
    <source>
        <dbReference type="EMBL" id="MDN3242085.1"/>
    </source>
</evidence>